<evidence type="ECO:0000256" key="1">
    <source>
        <dbReference type="ARBA" id="ARBA00002324"/>
    </source>
</evidence>
<reference evidence="12" key="2">
    <citation type="submission" date="2022-01" db="EMBL/GenBank/DDBJ databases">
        <authorList>
            <person name="Zivanovic Y."/>
            <person name="Moreira D."/>
            <person name="Lopez-Garcia P."/>
        </authorList>
    </citation>
    <scope>NUCLEOTIDE SEQUENCE</scope>
    <source>
        <strain evidence="12">G9</strain>
    </source>
</reference>
<dbReference type="EMBL" id="JAKKUT010000002">
    <property type="protein sequence ID" value="MDG2990713.1"/>
    <property type="molecule type" value="Genomic_DNA"/>
</dbReference>
<dbReference type="NCBIfam" id="NF000842">
    <property type="entry name" value="PRK00071.2-1"/>
    <property type="match status" value="1"/>
</dbReference>
<comment type="pathway">
    <text evidence="2">Cofactor biosynthesis; NAD(+) biosynthesis; deamido-NAD(+) from nicotinate D-ribonucleotide: step 1/1.</text>
</comment>
<dbReference type="GO" id="GO:0004515">
    <property type="term" value="F:nicotinate-nucleotide adenylyltransferase activity"/>
    <property type="evidence" value="ECO:0007669"/>
    <property type="project" value="UniProtKB-EC"/>
</dbReference>
<dbReference type="EC" id="2.7.7.18" evidence="3"/>
<dbReference type="InterPro" id="IPR005248">
    <property type="entry name" value="NadD/NMNAT"/>
</dbReference>
<comment type="catalytic activity">
    <reaction evidence="10">
        <text>nicotinate beta-D-ribonucleotide + ATP + H(+) = deamido-NAD(+) + diphosphate</text>
        <dbReference type="Rhea" id="RHEA:22860"/>
        <dbReference type="ChEBI" id="CHEBI:15378"/>
        <dbReference type="ChEBI" id="CHEBI:30616"/>
        <dbReference type="ChEBI" id="CHEBI:33019"/>
        <dbReference type="ChEBI" id="CHEBI:57502"/>
        <dbReference type="ChEBI" id="CHEBI:58437"/>
        <dbReference type="EC" id="2.7.7.18"/>
    </reaction>
</comment>
<dbReference type="RefSeq" id="WP_277866617.1">
    <property type="nucleotide sequence ID" value="NZ_JAKKUT010000002.1"/>
</dbReference>
<comment type="function">
    <text evidence="1">Catalyzes the reversible adenylation of nicotinate mononucleotide (NaMN) to nicotinic acid adenine dinucleotide (NaAD).</text>
</comment>
<keyword evidence="6 12" id="KW-0548">Nucleotidyltransferase</keyword>
<keyword evidence="5 12" id="KW-0808">Transferase</keyword>
<evidence type="ECO:0000256" key="6">
    <source>
        <dbReference type="ARBA" id="ARBA00022695"/>
    </source>
</evidence>
<dbReference type="Proteomes" id="UP001154265">
    <property type="component" value="Unassembled WGS sequence"/>
</dbReference>
<gene>
    <name evidence="12" type="ORF">L3556_07165</name>
</gene>
<dbReference type="PANTHER" id="PTHR39321:SF3">
    <property type="entry name" value="PHOSPHOPANTETHEINE ADENYLYLTRANSFERASE"/>
    <property type="match status" value="1"/>
</dbReference>
<evidence type="ECO:0000256" key="7">
    <source>
        <dbReference type="ARBA" id="ARBA00022741"/>
    </source>
</evidence>
<evidence type="ECO:0000256" key="3">
    <source>
        <dbReference type="ARBA" id="ARBA00012389"/>
    </source>
</evidence>
<evidence type="ECO:0000313" key="12">
    <source>
        <dbReference type="EMBL" id="MDG2990713.1"/>
    </source>
</evidence>
<name>A0ABT6EYN3_9SYNE</name>
<dbReference type="Pfam" id="PF01467">
    <property type="entry name" value="CTP_transf_like"/>
    <property type="match status" value="1"/>
</dbReference>
<keyword evidence="13" id="KW-1185">Reference proteome</keyword>
<keyword evidence="8" id="KW-0067">ATP-binding</keyword>
<dbReference type="PANTHER" id="PTHR39321">
    <property type="entry name" value="NICOTINATE-NUCLEOTIDE ADENYLYLTRANSFERASE-RELATED"/>
    <property type="match status" value="1"/>
</dbReference>
<dbReference type="Gene3D" id="3.40.50.620">
    <property type="entry name" value="HUPs"/>
    <property type="match status" value="1"/>
</dbReference>
<keyword evidence="9" id="KW-0520">NAD</keyword>
<evidence type="ECO:0000256" key="2">
    <source>
        <dbReference type="ARBA" id="ARBA00005019"/>
    </source>
</evidence>
<organism evidence="12 13">
    <name type="scientific">Candidatus Synechococcus calcipolaris G9</name>
    <dbReference type="NCBI Taxonomy" id="1497997"/>
    <lineage>
        <taxon>Bacteria</taxon>
        <taxon>Bacillati</taxon>
        <taxon>Cyanobacteriota</taxon>
        <taxon>Cyanophyceae</taxon>
        <taxon>Synechococcales</taxon>
        <taxon>Synechococcaceae</taxon>
        <taxon>Synechococcus</taxon>
    </lineage>
</organism>
<evidence type="ECO:0000256" key="4">
    <source>
        <dbReference type="ARBA" id="ARBA00022642"/>
    </source>
</evidence>
<reference evidence="12" key="1">
    <citation type="journal article" date="2022" name="Genome Biol. Evol.">
        <title>A New Gene Family Diagnostic for Intracellular Biomineralization of Amorphous Ca Carbonates by Cyanobacteria.</title>
        <authorList>
            <person name="Benzerara K."/>
            <person name="Duprat E."/>
            <person name="Bitard-Feildel T."/>
            <person name="Caumes G."/>
            <person name="Cassier-Chauvat C."/>
            <person name="Chauvat F."/>
            <person name="Dezi M."/>
            <person name="Diop S.I."/>
            <person name="Gaschignard G."/>
            <person name="Gorgen S."/>
            <person name="Gugger M."/>
            <person name="Lopez-Garcia P."/>
            <person name="Millet M."/>
            <person name="Skouri-Panet F."/>
            <person name="Moreira D."/>
            <person name="Callebaut I."/>
        </authorList>
    </citation>
    <scope>NUCLEOTIDE SEQUENCE</scope>
    <source>
        <strain evidence="12">G9</strain>
    </source>
</reference>
<keyword evidence="4" id="KW-0662">Pyridine nucleotide biosynthesis</keyword>
<evidence type="ECO:0000259" key="11">
    <source>
        <dbReference type="Pfam" id="PF01467"/>
    </source>
</evidence>
<evidence type="ECO:0000256" key="10">
    <source>
        <dbReference type="ARBA" id="ARBA00048721"/>
    </source>
</evidence>
<keyword evidence="7" id="KW-0547">Nucleotide-binding</keyword>
<evidence type="ECO:0000256" key="5">
    <source>
        <dbReference type="ARBA" id="ARBA00022679"/>
    </source>
</evidence>
<evidence type="ECO:0000256" key="8">
    <source>
        <dbReference type="ARBA" id="ARBA00022840"/>
    </source>
</evidence>
<evidence type="ECO:0000313" key="13">
    <source>
        <dbReference type="Proteomes" id="UP001154265"/>
    </source>
</evidence>
<dbReference type="CDD" id="cd02165">
    <property type="entry name" value="NMNAT"/>
    <property type="match status" value="1"/>
</dbReference>
<comment type="caution">
    <text evidence="12">The sequence shown here is derived from an EMBL/GenBank/DDBJ whole genome shotgun (WGS) entry which is preliminary data.</text>
</comment>
<sequence length="191" mass="21441">MLRIALFGTSADPPTLAHKDILQWLGDRYDRVVVWAADNPFKANQTPLEHRQGMLKLLVDQLNGSHPQIEHHPELSFPYTLYSVNTARQRWPQAEFSLVIGTDVLAKLPHWYRVEDLLDQVNLLILQRPGVHISADIWQQVAALSAKMEMADYVGPAVSSTACRQGEPSVALIPAIASYIHQENLYQSGNP</sequence>
<dbReference type="InterPro" id="IPR014729">
    <property type="entry name" value="Rossmann-like_a/b/a_fold"/>
</dbReference>
<protein>
    <recommendedName>
        <fullName evidence="3">nicotinate-nucleotide adenylyltransferase</fullName>
        <ecNumber evidence="3">2.7.7.18</ecNumber>
    </recommendedName>
</protein>
<feature type="domain" description="Cytidyltransferase-like" evidence="11">
    <location>
        <begin position="6"/>
        <end position="165"/>
    </location>
</feature>
<proteinExistence type="predicted"/>
<accession>A0ABT6EYN3</accession>
<evidence type="ECO:0000256" key="9">
    <source>
        <dbReference type="ARBA" id="ARBA00023027"/>
    </source>
</evidence>
<dbReference type="SUPFAM" id="SSF52374">
    <property type="entry name" value="Nucleotidylyl transferase"/>
    <property type="match status" value="1"/>
</dbReference>
<dbReference type="InterPro" id="IPR004821">
    <property type="entry name" value="Cyt_trans-like"/>
</dbReference>